<evidence type="ECO:0000256" key="9">
    <source>
        <dbReference type="SAM" id="MobiDB-lite"/>
    </source>
</evidence>
<dbReference type="SMART" id="SM00387">
    <property type="entry name" value="HATPase_c"/>
    <property type="match status" value="1"/>
</dbReference>
<dbReference type="Proteomes" id="UP000318405">
    <property type="component" value="Unassembled WGS sequence"/>
</dbReference>
<dbReference type="PANTHER" id="PTHR43547">
    <property type="entry name" value="TWO-COMPONENT HISTIDINE KINASE"/>
    <property type="match status" value="1"/>
</dbReference>
<dbReference type="EC" id="2.7.13.3" evidence="2"/>
<dbReference type="NCBIfam" id="TIGR00229">
    <property type="entry name" value="sensory_box"/>
    <property type="match status" value="1"/>
</dbReference>
<feature type="domain" description="PAC" evidence="12">
    <location>
        <begin position="230"/>
        <end position="280"/>
    </location>
</feature>
<evidence type="ECO:0000256" key="1">
    <source>
        <dbReference type="ARBA" id="ARBA00000085"/>
    </source>
</evidence>
<evidence type="ECO:0000259" key="10">
    <source>
        <dbReference type="PROSITE" id="PS50109"/>
    </source>
</evidence>
<dbReference type="InterPro" id="IPR003594">
    <property type="entry name" value="HATPase_dom"/>
</dbReference>
<feature type="domain" description="Response regulatory" evidence="11">
    <location>
        <begin position="530"/>
        <end position="646"/>
    </location>
</feature>
<evidence type="ECO:0000256" key="7">
    <source>
        <dbReference type="PROSITE-ProRule" id="PRU00169"/>
    </source>
</evidence>
<dbReference type="CDD" id="cd00130">
    <property type="entry name" value="PAS"/>
    <property type="match status" value="1"/>
</dbReference>
<reference evidence="13 14" key="1">
    <citation type="submission" date="2019-07" db="EMBL/GenBank/DDBJ databases">
        <title>Qingshengfaniella alkalisoli gen. nov., sp. nov., isolated from saline soil.</title>
        <authorList>
            <person name="Xu L."/>
            <person name="Huang X.-X."/>
            <person name="Sun J.-Q."/>
        </authorList>
    </citation>
    <scope>NUCLEOTIDE SEQUENCE [LARGE SCALE GENOMIC DNA]</scope>
    <source>
        <strain evidence="13 14">DSM 27279</strain>
    </source>
</reference>
<gene>
    <name evidence="13" type="ORF">FOZ76_15850</name>
</gene>
<dbReference type="InterPro" id="IPR011006">
    <property type="entry name" value="CheY-like_superfamily"/>
</dbReference>
<dbReference type="OrthoDB" id="9810730at2"/>
<keyword evidence="5" id="KW-0418">Kinase</keyword>
<dbReference type="Gene3D" id="1.10.287.130">
    <property type="match status" value="1"/>
</dbReference>
<evidence type="ECO:0000256" key="5">
    <source>
        <dbReference type="ARBA" id="ARBA00022777"/>
    </source>
</evidence>
<dbReference type="Pfam" id="PF00512">
    <property type="entry name" value="HisKA"/>
    <property type="match status" value="1"/>
</dbReference>
<keyword evidence="8" id="KW-0175">Coiled coil</keyword>
<evidence type="ECO:0000259" key="12">
    <source>
        <dbReference type="PROSITE" id="PS50113"/>
    </source>
</evidence>
<dbReference type="CDD" id="cd00075">
    <property type="entry name" value="HATPase"/>
    <property type="match status" value="1"/>
</dbReference>
<dbReference type="SUPFAM" id="SSF52172">
    <property type="entry name" value="CheY-like"/>
    <property type="match status" value="2"/>
</dbReference>
<dbReference type="InterPro" id="IPR000700">
    <property type="entry name" value="PAS-assoc_C"/>
</dbReference>
<dbReference type="InterPro" id="IPR035965">
    <property type="entry name" value="PAS-like_dom_sf"/>
</dbReference>
<dbReference type="PROSITE" id="PS50113">
    <property type="entry name" value="PAC"/>
    <property type="match status" value="1"/>
</dbReference>
<dbReference type="PROSITE" id="PS50110">
    <property type="entry name" value="RESPONSE_REGULATORY"/>
    <property type="match status" value="2"/>
</dbReference>
<dbReference type="Gene3D" id="3.40.50.2300">
    <property type="match status" value="2"/>
</dbReference>
<dbReference type="InterPro" id="IPR000014">
    <property type="entry name" value="PAS"/>
</dbReference>
<dbReference type="GO" id="GO:0000155">
    <property type="term" value="F:phosphorelay sensor kinase activity"/>
    <property type="evidence" value="ECO:0007669"/>
    <property type="project" value="InterPro"/>
</dbReference>
<evidence type="ECO:0000313" key="14">
    <source>
        <dbReference type="Proteomes" id="UP000318405"/>
    </source>
</evidence>
<keyword evidence="14" id="KW-1185">Reference proteome</keyword>
<feature type="region of interest" description="Disordered" evidence="9">
    <location>
        <begin position="646"/>
        <end position="667"/>
    </location>
</feature>
<evidence type="ECO:0000256" key="4">
    <source>
        <dbReference type="ARBA" id="ARBA00022679"/>
    </source>
</evidence>
<dbReference type="SMART" id="SM00448">
    <property type="entry name" value="REC"/>
    <property type="match status" value="2"/>
</dbReference>
<evidence type="ECO:0000259" key="11">
    <source>
        <dbReference type="PROSITE" id="PS50110"/>
    </source>
</evidence>
<dbReference type="PANTHER" id="PTHR43547:SF2">
    <property type="entry name" value="HYBRID SIGNAL TRANSDUCTION HISTIDINE KINASE C"/>
    <property type="match status" value="1"/>
</dbReference>
<dbReference type="EMBL" id="VLTJ01000029">
    <property type="protein sequence ID" value="TSH92866.1"/>
    <property type="molecule type" value="Genomic_DNA"/>
</dbReference>
<dbReference type="Gene3D" id="3.30.565.10">
    <property type="entry name" value="Histidine kinase-like ATPase, C-terminal domain"/>
    <property type="match status" value="1"/>
</dbReference>
<comment type="catalytic activity">
    <reaction evidence="1">
        <text>ATP + protein L-histidine = ADP + protein N-phospho-L-histidine.</text>
        <dbReference type="EC" id="2.7.13.3"/>
    </reaction>
</comment>
<dbReference type="CDD" id="cd17580">
    <property type="entry name" value="REC_2_DhkD-like"/>
    <property type="match status" value="1"/>
</dbReference>
<evidence type="ECO:0000256" key="6">
    <source>
        <dbReference type="ARBA" id="ARBA00023012"/>
    </source>
</evidence>
<dbReference type="AlphaFoldDB" id="A0A556AJ19"/>
<dbReference type="InterPro" id="IPR036097">
    <property type="entry name" value="HisK_dim/P_sf"/>
</dbReference>
<feature type="modified residue" description="4-aspartylphosphate" evidence="7">
    <location>
        <position position="579"/>
    </location>
</feature>
<evidence type="ECO:0000256" key="8">
    <source>
        <dbReference type="SAM" id="Coils"/>
    </source>
</evidence>
<dbReference type="Pfam" id="PF08447">
    <property type="entry name" value="PAS_3"/>
    <property type="match status" value="1"/>
</dbReference>
<dbReference type="PROSITE" id="PS50109">
    <property type="entry name" value="HIS_KIN"/>
    <property type="match status" value="1"/>
</dbReference>
<dbReference type="Gene3D" id="6.10.250.690">
    <property type="match status" value="1"/>
</dbReference>
<dbReference type="SMART" id="SM00091">
    <property type="entry name" value="PAS"/>
    <property type="match status" value="1"/>
</dbReference>
<dbReference type="SUPFAM" id="SSF55785">
    <property type="entry name" value="PYP-like sensor domain (PAS domain)"/>
    <property type="match status" value="1"/>
</dbReference>
<dbReference type="InterPro" id="IPR036890">
    <property type="entry name" value="HATPase_C_sf"/>
</dbReference>
<feature type="modified residue" description="4-aspartylphosphate" evidence="7">
    <location>
        <position position="75"/>
    </location>
</feature>
<dbReference type="PRINTS" id="PR00344">
    <property type="entry name" value="BCTRLSENSOR"/>
</dbReference>
<evidence type="ECO:0000256" key="3">
    <source>
        <dbReference type="ARBA" id="ARBA00022553"/>
    </source>
</evidence>
<organism evidence="13 14">
    <name type="scientific">Verticiella sediminum</name>
    <dbReference type="NCBI Taxonomy" id="1247510"/>
    <lineage>
        <taxon>Bacteria</taxon>
        <taxon>Pseudomonadati</taxon>
        <taxon>Pseudomonadota</taxon>
        <taxon>Betaproteobacteria</taxon>
        <taxon>Burkholderiales</taxon>
        <taxon>Alcaligenaceae</taxon>
        <taxon>Verticiella</taxon>
    </lineage>
</organism>
<feature type="domain" description="Histidine kinase" evidence="10">
    <location>
        <begin position="291"/>
        <end position="510"/>
    </location>
</feature>
<keyword evidence="3 7" id="KW-0597">Phosphoprotein</keyword>
<dbReference type="Pfam" id="PF02518">
    <property type="entry name" value="HATPase_c"/>
    <property type="match status" value="1"/>
</dbReference>
<comment type="caution">
    <text evidence="13">The sequence shown here is derived from an EMBL/GenBank/DDBJ whole genome shotgun (WGS) entry which is preliminary data.</text>
</comment>
<feature type="domain" description="Response regulatory" evidence="11">
    <location>
        <begin position="26"/>
        <end position="143"/>
    </location>
</feature>
<evidence type="ECO:0000313" key="13">
    <source>
        <dbReference type="EMBL" id="TSH92866.1"/>
    </source>
</evidence>
<accession>A0A556AJ19</accession>
<feature type="coiled-coil region" evidence="8">
    <location>
        <begin position="138"/>
        <end position="165"/>
    </location>
</feature>
<evidence type="ECO:0000256" key="2">
    <source>
        <dbReference type="ARBA" id="ARBA00012438"/>
    </source>
</evidence>
<sequence>MRATAQAVAARQIAELVVDSVSPTPLILNVDDGDGARYAKGHILRKAGYGVIDAASARAAFDAIARQRPDLVLLDVKLPDMDGRDVCRRLKADPATAGIVVLQTSAALIDSDSRVRAFDAGADGFLVEPIEPEELVANVRALLRLQRAERARDESESRLREMAGALADVFWVYHAGEGRFEYVSPAYERHWGCDAASLYQDAAAWFAHVHPDDRDILKAHFTRLGDGAGYEAEYRMHTAGDEPRWVCERVLALDEGASRRFAGVSQDTTVRKQAELRLRQADRHKDEFLAMLSHELRSPLAPVRSAVELLKANLAQSAPPDARALAIVSRQVGHLAELVDDLLDVSRINHGKIRLRIKRVRLDGVLNAALDAAEGEARARGHALTLNLPEASAWVDGDPTRLLQLFGNLLSNAIKFTRPGGHIEVGYRCADGAVRAWVLDDGEGVRPELAPRIFDIFIQEEAGLDRSQGGLGIGLALVRRLAEMHGGSVRLEPGVQGRGSRFVVELPALEAPAPPMAQQGAPLHAPTGRTLLVVDDNPDALEALTLVLQANGHTVHMAASGEEALSLAAAHRPDLVLLDIGLPGRDGYDVARALRAQPGGDATVLVALTGYGSAYDRERAAQAGFDHHVVKPADFDLLRKLIATLPAPRPGAQAPRQPAPGDPFTRA</sequence>
<name>A0A556AJ19_9BURK</name>
<dbReference type="InterPro" id="IPR005467">
    <property type="entry name" value="His_kinase_dom"/>
</dbReference>
<dbReference type="SUPFAM" id="SSF55874">
    <property type="entry name" value="ATPase domain of HSP90 chaperone/DNA topoisomerase II/histidine kinase"/>
    <property type="match status" value="1"/>
</dbReference>
<dbReference type="InterPro" id="IPR003661">
    <property type="entry name" value="HisK_dim/P_dom"/>
</dbReference>
<dbReference type="CDD" id="cd00082">
    <property type="entry name" value="HisKA"/>
    <property type="match status" value="1"/>
</dbReference>
<dbReference type="Gene3D" id="3.30.450.20">
    <property type="entry name" value="PAS domain"/>
    <property type="match status" value="1"/>
</dbReference>
<keyword evidence="6" id="KW-0902">Two-component regulatory system</keyword>
<proteinExistence type="predicted"/>
<protein>
    <recommendedName>
        <fullName evidence="2">histidine kinase</fullName>
        <ecNumber evidence="2">2.7.13.3</ecNumber>
    </recommendedName>
</protein>
<keyword evidence="4" id="KW-0808">Transferase</keyword>
<dbReference type="InterPro" id="IPR001789">
    <property type="entry name" value="Sig_transdc_resp-reg_receiver"/>
</dbReference>
<dbReference type="InterPro" id="IPR013655">
    <property type="entry name" value="PAS_fold_3"/>
</dbReference>
<dbReference type="SMART" id="SM00388">
    <property type="entry name" value="HisKA"/>
    <property type="match status" value="1"/>
</dbReference>
<dbReference type="InterPro" id="IPR004358">
    <property type="entry name" value="Sig_transdc_His_kin-like_C"/>
</dbReference>
<dbReference type="FunFam" id="1.10.287.130:FF:000001">
    <property type="entry name" value="Two-component sensor histidine kinase"/>
    <property type="match status" value="1"/>
</dbReference>
<dbReference type="SUPFAM" id="SSF47384">
    <property type="entry name" value="Homodimeric domain of signal transducing histidine kinase"/>
    <property type="match status" value="1"/>
</dbReference>
<dbReference type="Pfam" id="PF00072">
    <property type="entry name" value="Response_reg"/>
    <property type="match status" value="2"/>
</dbReference>